<dbReference type="InterPro" id="IPR051553">
    <property type="entry name" value="Ran_GTPase-activating"/>
</dbReference>
<dbReference type="Pfam" id="PF13540">
    <property type="entry name" value="RCC1_2"/>
    <property type="match status" value="3"/>
</dbReference>
<evidence type="ECO:0000313" key="4">
    <source>
        <dbReference type="Proteomes" id="UP000604046"/>
    </source>
</evidence>
<dbReference type="Proteomes" id="UP000604046">
    <property type="component" value="Unassembled WGS sequence"/>
</dbReference>
<dbReference type="InterPro" id="IPR000408">
    <property type="entry name" value="Reg_chr_condens"/>
</dbReference>
<protein>
    <submittedName>
        <fullName evidence="3">UVR8 protein</fullName>
    </submittedName>
</protein>
<feature type="repeat" description="RCC1" evidence="1">
    <location>
        <begin position="150"/>
        <end position="209"/>
    </location>
</feature>
<feature type="repeat" description="RCC1" evidence="1">
    <location>
        <begin position="90"/>
        <end position="149"/>
    </location>
</feature>
<feature type="compositionally biased region" description="Low complexity" evidence="2">
    <location>
        <begin position="375"/>
        <end position="478"/>
    </location>
</feature>
<dbReference type="EMBL" id="CAJNDS010000043">
    <property type="protein sequence ID" value="CAE6931445.1"/>
    <property type="molecule type" value="Genomic_DNA"/>
</dbReference>
<dbReference type="GO" id="GO:0005085">
    <property type="term" value="F:guanyl-nucleotide exchange factor activity"/>
    <property type="evidence" value="ECO:0007669"/>
    <property type="project" value="TreeGrafter"/>
</dbReference>
<name>A0A812GU32_9DINO</name>
<dbReference type="SUPFAM" id="SSF50985">
    <property type="entry name" value="RCC1/BLIP-II"/>
    <property type="match status" value="1"/>
</dbReference>
<comment type="caution">
    <text evidence="3">The sequence shown here is derived from an EMBL/GenBank/DDBJ whole genome shotgun (WGS) entry which is preliminary data.</text>
</comment>
<feature type="region of interest" description="Disordered" evidence="2">
    <location>
        <begin position="375"/>
        <end position="482"/>
    </location>
</feature>
<proteinExistence type="predicted"/>
<dbReference type="PROSITE" id="PS50012">
    <property type="entry name" value="RCC1_3"/>
    <property type="match status" value="3"/>
</dbReference>
<dbReference type="OrthoDB" id="434411at2759"/>
<evidence type="ECO:0000313" key="3">
    <source>
        <dbReference type="EMBL" id="CAE6931445.1"/>
    </source>
</evidence>
<dbReference type="GO" id="GO:0005737">
    <property type="term" value="C:cytoplasm"/>
    <property type="evidence" value="ECO:0007669"/>
    <property type="project" value="TreeGrafter"/>
</dbReference>
<accession>A0A812GU32</accession>
<keyword evidence="4" id="KW-1185">Reference proteome</keyword>
<gene>
    <name evidence="3" type="primary">UVR8</name>
    <name evidence="3" type="ORF">SNAT2548_LOCUS856</name>
</gene>
<sequence>MGDALPTVDVEQSAFVVAGGHHTCAILIDFTVKCWGLNSYGQLGLGDTTSRGGAAGDMGANLPPVDVGSGSLVVEVAAGMYHTCARLADNKTKCWGRNDHGQLGLGDTAGRGASPGEMGSELPPVDVGTGRTVQGLAVGGLHTCALLDDFSVKCWGSASDGQLGYESTAGRGHQAEQMGDYLPVVDVGAGRSVLHVTAGESHTCVVLDDGTGKCWGKNSLGVLGLGDSLTRGDASGSMGDNLPALDLGTGRLLLWLQAGYLHNCALLDNFAWKCWGYNTYGQLGLGDSETRGFMSGQMGDSLPSPDLGGHLAMVICPGRYHSCAGLENSTVKCWGYNWDGQLGLGDTVDRGRYSNEMGGNLPAVVLDGIVTSTSSTTSTFSTSTASSTPTSSTVTITTSRTQSTTSSSSSVTGTATTTSTTSSWSSSRTSTRSSSTFTRSSTSFSTSTQSSATSTITSDVTTSMTSTATSTTSRTASTQDPAAGDAACDVHFKACYSIPYGTDGRPNLLLAGTRACVPENTSCPCDEDFEYQCVHARAVFCKAKVSGPCPLSCATDEILCRSPSFSDGVGANDTMLSCHARDAGCPCHPTWEQRCSFQDQHFCVPKTQPCPLDCGVHARCQHASGNVSCAQALGCRCEDNEHECWNQETNSTECFAKEWYDGCPPSASCPEGLELCPLVSFQEGRPHRSEICAATVGGACPVLCENASAQKCMGAGNQEFCIDLLDSCPKTCAEGEQLCSVENMDAQGRVLVTSMLCVPSSDPCPCGQNAWSCGQFCAPVSDGCPGTCEAGKVCLPVSYTVEGMYRPNSSAVAGCIGSSQSCQCGENAQLCMWADSMGQEHEECRATAAACPVTCAGALCNLADYRVNGAVKGSRELCLSDGSDCPCGENALQCRFEQETYCLPRWDAESQSLSLCPLVCEEDEQRCYVPSFDAQGEFLRTEEMCVPKDRPCGCGAGAFECNYTDESASWSECLPLVGGYCPSSSCAAGACPAVVDYLPNGEEYGLSPPPRACATDSGCLCGREAKWCASLGCIFKDSPCPLRCASSEKLCTLTDYTSSGTIAGYRDVCIDGNQRCPCGQNTRQCPSSDLCVLRSLVDQVCPCAAWEKACEVTDYDLQGAPESTSILCTSPSAMCPCGRNSLVCPHPKDPNRTVCTSKFSGAVANQCPAPCSLEQELQGSETCVQLLGDLLVVKP</sequence>
<dbReference type="Gene3D" id="2.130.10.30">
    <property type="entry name" value="Regulator of chromosome condensation 1/beta-lactamase-inhibitor protein II"/>
    <property type="match status" value="1"/>
</dbReference>
<feature type="repeat" description="RCC1" evidence="1">
    <location>
        <begin position="30"/>
        <end position="89"/>
    </location>
</feature>
<evidence type="ECO:0000256" key="2">
    <source>
        <dbReference type="SAM" id="MobiDB-lite"/>
    </source>
</evidence>
<evidence type="ECO:0000256" key="1">
    <source>
        <dbReference type="PROSITE-ProRule" id="PRU00235"/>
    </source>
</evidence>
<dbReference type="PANTHER" id="PTHR45982">
    <property type="entry name" value="REGULATOR OF CHROMOSOME CONDENSATION"/>
    <property type="match status" value="1"/>
</dbReference>
<dbReference type="PANTHER" id="PTHR45982:SF1">
    <property type="entry name" value="REGULATOR OF CHROMOSOME CONDENSATION"/>
    <property type="match status" value="1"/>
</dbReference>
<reference evidence="3" key="1">
    <citation type="submission" date="2021-02" db="EMBL/GenBank/DDBJ databases">
        <authorList>
            <person name="Dougan E. K."/>
            <person name="Rhodes N."/>
            <person name="Thang M."/>
            <person name="Chan C."/>
        </authorList>
    </citation>
    <scope>NUCLEOTIDE SEQUENCE</scope>
</reference>
<organism evidence="3 4">
    <name type="scientific">Symbiodinium natans</name>
    <dbReference type="NCBI Taxonomy" id="878477"/>
    <lineage>
        <taxon>Eukaryota</taxon>
        <taxon>Sar</taxon>
        <taxon>Alveolata</taxon>
        <taxon>Dinophyceae</taxon>
        <taxon>Suessiales</taxon>
        <taxon>Symbiodiniaceae</taxon>
        <taxon>Symbiodinium</taxon>
    </lineage>
</organism>
<dbReference type="InterPro" id="IPR009091">
    <property type="entry name" value="RCC1/BLIP-II"/>
</dbReference>
<dbReference type="AlphaFoldDB" id="A0A812GU32"/>